<dbReference type="SUPFAM" id="SSF46689">
    <property type="entry name" value="Homeodomain-like"/>
    <property type="match status" value="1"/>
</dbReference>
<evidence type="ECO:0000256" key="3">
    <source>
        <dbReference type="ARBA" id="ARBA00023163"/>
    </source>
</evidence>
<proteinExistence type="predicted"/>
<reference evidence="5 6" key="1">
    <citation type="submission" date="2016-10" db="EMBL/GenBank/DDBJ databases">
        <title>Paenibacillus species isolates.</title>
        <authorList>
            <person name="Beno S.M."/>
        </authorList>
    </citation>
    <scope>NUCLEOTIDE SEQUENCE [LARGE SCALE GENOMIC DNA]</scope>
    <source>
        <strain evidence="5 6">FSL H7-0744</strain>
    </source>
</reference>
<evidence type="ECO:0000256" key="1">
    <source>
        <dbReference type="ARBA" id="ARBA00023015"/>
    </source>
</evidence>
<gene>
    <name evidence="5" type="ORF">BSK56_18645</name>
</gene>
<accession>A0ABX3H871</accession>
<dbReference type="RefSeq" id="WP_076112235.1">
    <property type="nucleotide sequence ID" value="NZ_MPTB01000024.1"/>
</dbReference>
<dbReference type="SMART" id="SM00342">
    <property type="entry name" value="HTH_ARAC"/>
    <property type="match status" value="1"/>
</dbReference>
<keyword evidence="6" id="KW-1185">Reference proteome</keyword>
<name>A0ABX3H871_PAEBO</name>
<dbReference type="InterPro" id="IPR018060">
    <property type="entry name" value="HTH_AraC"/>
</dbReference>
<dbReference type="InterPro" id="IPR009057">
    <property type="entry name" value="Homeodomain-like_sf"/>
</dbReference>
<evidence type="ECO:0000259" key="4">
    <source>
        <dbReference type="PROSITE" id="PS01124"/>
    </source>
</evidence>
<evidence type="ECO:0000313" key="5">
    <source>
        <dbReference type="EMBL" id="OMD45688.1"/>
    </source>
</evidence>
<dbReference type="PROSITE" id="PS01124">
    <property type="entry name" value="HTH_ARAC_FAMILY_2"/>
    <property type="match status" value="1"/>
</dbReference>
<organism evidence="5 6">
    <name type="scientific">Paenibacillus borealis</name>
    <dbReference type="NCBI Taxonomy" id="160799"/>
    <lineage>
        <taxon>Bacteria</taxon>
        <taxon>Bacillati</taxon>
        <taxon>Bacillota</taxon>
        <taxon>Bacilli</taxon>
        <taxon>Bacillales</taxon>
        <taxon>Paenibacillaceae</taxon>
        <taxon>Paenibacillus</taxon>
    </lineage>
</organism>
<dbReference type="EMBL" id="MPTB01000024">
    <property type="protein sequence ID" value="OMD45688.1"/>
    <property type="molecule type" value="Genomic_DNA"/>
</dbReference>
<dbReference type="Proteomes" id="UP000187412">
    <property type="component" value="Unassembled WGS sequence"/>
</dbReference>
<dbReference type="PANTHER" id="PTHR43280">
    <property type="entry name" value="ARAC-FAMILY TRANSCRIPTIONAL REGULATOR"/>
    <property type="match status" value="1"/>
</dbReference>
<evidence type="ECO:0000256" key="2">
    <source>
        <dbReference type="ARBA" id="ARBA00023125"/>
    </source>
</evidence>
<evidence type="ECO:0000313" key="6">
    <source>
        <dbReference type="Proteomes" id="UP000187412"/>
    </source>
</evidence>
<dbReference type="Gene3D" id="1.10.10.60">
    <property type="entry name" value="Homeodomain-like"/>
    <property type="match status" value="2"/>
</dbReference>
<keyword evidence="2" id="KW-0238">DNA-binding</keyword>
<comment type="caution">
    <text evidence="5">The sequence shown here is derived from an EMBL/GenBank/DDBJ whole genome shotgun (WGS) entry which is preliminary data.</text>
</comment>
<dbReference type="PANTHER" id="PTHR43280:SF10">
    <property type="entry name" value="REGULATORY PROTEIN POCR"/>
    <property type="match status" value="1"/>
</dbReference>
<keyword evidence="1" id="KW-0805">Transcription regulation</keyword>
<dbReference type="Pfam" id="PF12833">
    <property type="entry name" value="HTH_18"/>
    <property type="match status" value="1"/>
</dbReference>
<protein>
    <recommendedName>
        <fullName evidence="4">HTH araC/xylS-type domain-containing protein</fullName>
    </recommendedName>
</protein>
<keyword evidence="3" id="KW-0804">Transcription</keyword>
<sequence length="449" mass="50553">MIKITLGDEEKGYSHNQAELNGDGVRLAFPLLTVNDRETRRLDQLRLMQESFLLQMVREEWFSPEKIKQRLRQLQLHPLADEGVKLQFAAVELQIPAGEIGEPRKRRNQLYKDFQQICRRTAAGWKGVYPFCDAGSISPVMYFLIVMKDNASHKNDRAEHFARELEQNVESRLRLGLAAGIGAEYKGLKRLKNGYASCLLALNGSRSAIPGSGTGLVFQSRASDRLTAFSQATEQRLTLSLEQPASAAFRLELDSLFTLEDDAASQLEVCRFLAQRTLLILGGAAGKFEYGGTALQKYLWNSQMTLAACTSSEHAKELLQELGQLVMAEVSRTQAPGGRELAEAIRKYVKEHFACDLKAPSLAALFHVSEAELSRLFKMHVGIPLNDYVTKLRMAQAEQQLQENALKCSEIAMLAGYSVTDEFISAFKKYSGRNPKDYREWYLKRQMKV</sequence>
<feature type="domain" description="HTH araC/xylS-type" evidence="4">
    <location>
        <begin position="343"/>
        <end position="441"/>
    </location>
</feature>